<comment type="caution">
    <text evidence="1">The sequence shown here is derived from an EMBL/GenBank/DDBJ whole genome shotgun (WGS) entry which is preliminary data.</text>
</comment>
<evidence type="ECO:0000313" key="1">
    <source>
        <dbReference type="EMBL" id="CAG5133727.1"/>
    </source>
</evidence>
<reference evidence="1" key="1">
    <citation type="submission" date="2021-04" db="EMBL/GenBank/DDBJ databases">
        <authorList>
            <consortium name="Molecular Ecology Group"/>
        </authorList>
    </citation>
    <scope>NUCLEOTIDE SEQUENCE</scope>
</reference>
<dbReference type="EMBL" id="CAJHNH020006434">
    <property type="protein sequence ID" value="CAG5133727.1"/>
    <property type="molecule type" value="Genomic_DNA"/>
</dbReference>
<organism evidence="1 2">
    <name type="scientific">Candidula unifasciata</name>
    <dbReference type="NCBI Taxonomy" id="100452"/>
    <lineage>
        <taxon>Eukaryota</taxon>
        <taxon>Metazoa</taxon>
        <taxon>Spiralia</taxon>
        <taxon>Lophotrochozoa</taxon>
        <taxon>Mollusca</taxon>
        <taxon>Gastropoda</taxon>
        <taxon>Heterobranchia</taxon>
        <taxon>Euthyneura</taxon>
        <taxon>Panpulmonata</taxon>
        <taxon>Eupulmonata</taxon>
        <taxon>Stylommatophora</taxon>
        <taxon>Helicina</taxon>
        <taxon>Helicoidea</taxon>
        <taxon>Geomitridae</taxon>
        <taxon>Candidula</taxon>
    </lineage>
</organism>
<feature type="non-terminal residue" evidence="1">
    <location>
        <position position="69"/>
    </location>
</feature>
<accession>A0A8S3ZVQ0</accession>
<proteinExistence type="predicted"/>
<evidence type="ECO:0000313" key="2">
    <source>
        <dbReference type="Proteomes" id="UP000678393"/>
    </source>
</evidence>
<sequence length="69" mass="7319">AVESLHAIQNGQRVITLSRQEVTDCCGEDFHPKYQGYKCVALIGGLCSALTYTPSVGGCDNKTCLAVGK</sequence>
<dbReference type="OrthoDB" id="65740at2759"/>
<protein>
    <submittedName>
        <fullName evidence="1">Uncharacterized protein</fullName>
    </submittedName>
</protein>
<feature type="non-terminal residue" evidence="1">
    <location>
        <position position="1"/>
    </location>
</feature>
<gene>
    <name evidence="1" type="ORF">CUNI_LOCUS19285</name>
</gene>
<dbReference type="AlphaFoldDB" id="A0A8S3ZVQ0"/>
<name>A0A8S3ZVQ0_9EUPU</name>
<keyword evidence="2" id="KW-1185">Reference proteome</keyword>
<dbReference type="Proteomes" id="UP000678393">
    <property type="component" value="Unassembled WGS sequence"/>
</dbReference>